<protein>
    <submittedName>
        <fullName evidence="2">Uncharacterized protein</fullName>
    </submittedName>
</protein>
<evidence type="ECO:0000256" key="1">
    <source>
        <dbReference type="SAM" id="MobiDB-lite"/>
    </source>
</evidence>
<evidence type="ECO:0000313" key="2">
    <source>
        <dbReference type="EMBL" id="TFK32832.1"/>
    </source>
</evidence>
<feature type="region of interest" description="Disordered" evidence="1">
    <location>
        <begin position="1"/>
        <end position="20"/>
    </location>
</feature>
<keyword evidence="3" id="KW-1185">Reference proteome</keyword>
<reference evidence="2 3" key="1">
    <citation type="journal article" date="2019" name="Nat. Ecol. Evol.">
        <title>Megaphylogeny resolves global patterns of mushroom evolution.</title>
        <authorList>
            <person name="Varga T."/>
            <person name="Krizsan K."/>
            <person name="Foldi C."/>
            <person name="Dima B."/>
            <person name="Sanchez-Garcia M."/>
            <person name="Sanchez-Ramirez S."/>
            <person name="Szollosi G.J."/>
            <person name="Szarkandi J.G."/>
            <person name="Papp V."/>
            <person name="Albert L."/>
            <person name="Andreopoulos W."/>
            <person name="Angelini C."/>
            <person name="Antonin V."/>
            <person name="Barry K.W."/>
            <person name="Bougher N.L."/>
            <person name="Buchanan P."/>
            <person name="Buyck B."/>
            <person name="Bense V."/>
            <person name="Catcheside P."/>
            <person name="Chovatia M."/>
            <person name="Cooper J."/>
            <person name="Damon W."/>
            <person name="Desjardin D."/>
            <person name="Finy P."/>
            <person name="Geml J."/>
            <person name="Haridas S."/>
            <person name="Hughes K."/>
            <person name="Justo A."/>
            <person name="Karasinski D."/>
            <person name="Kautmanova I."/>
            <person name="Kiss B."/>
            <person name="Kocsube S."/>
            <person name="Kotiranta H."/>
            <person name="LaButti K.M."/>
            <person name="Lechner B.E."/>
            <person name="Liimatainen K."/>
            <person name="Lipzen A."/>
            <person name="Lukacs Z."/>
            <person name="Mihaltcheva S."/>
            <person name="Morgado L.N."/>
            <person name="Niskanen T."/>
            <person name="Noordeloos M.E."/>
            <person name="Ohm R.A."/>
            <person name="Ortiz-Santana B."/>
            <person name="Ovrebo C."/>
            <person name="Racz N."/>
            <person name="Riley R."/>
            <person name="Savchenko A."/>
            <person name="Shiryaev A."/>
            <person name="Soop K."/>
            <person name="Spirin V."/>
            <person name="Szebenyi C."/>
            <person name="Tomsovsky M."/>
            <person name="Tulloss R.E."/>
            <person name="Uehling J."/>
            <person name="Grigoriev I.V."/>
            <person name="Vagvolgyi C."/>
            <person name="Papp T."/>
            <person name="Martin F.M."/>
            <person name="Miettinen O."/>
            <person name="Hibbett D.S."/>
            <person name="Nagy L.G."/>
        </authorList>
    </citation>
    <scope>NUCLEOTIDE SEQUENCE [LARGE SCALE GENOMIC DNA]</scope>
    <source>
        <strain evidence="2 3">CBS 166.37</strain>
    </source>
</reference>
<dbReference type="Proteomes" id="UP000308652">
    <property type="component" value="Unassembled WGS sequence"/>
</dbReference>
<dbReference type="EMBL" id="ML213662">
    <property type="protein sequence ID" value="TFK32832.1"/>
    <property type="molecule type" value="Genomic_DNA"/>
</dbReference>
<accession>A0A5C3LJP7</accession>
<feature type="compositionally biased region" description="Polar residues" evidence="1">
    <location>
        <begin position="7"/>
        <end position="20"/>
    </location>
</feature>
<sequence>MFPKSQHAASTTIPATPCTPKSTRSISVAASSTIDDIPLSTSFSTVTSNANSLNEQCLSITAPTGSTSGLFTGNNPTSVPTSSIRNYLMVMAAGYGLKAHSWKRTCQLKPAIPNNAKNHSMITSTFYAKSKHLVECAELLANQTGCWAFVALQHPHLQSHYLHYSSPLLISNATDDTCTAVINFNKIFMSLVAAGHLNVREAYSDLHPSKMELGTVKKELELAKREAKEVSKSHVEVAKELLCLKALIAGGSSNSQA</sequence>
<organism evidence="2 3">
    <name type="scientific">Crucibulum laeve</name>
    <dbReference type="NCBI Taxonomy" id="68775"/>
    <lineage>
        <taxon>Eukaryota</taxon>
        <taxon>Fungi</taxon>
        <taxon>Dikarya</taxon>
        <taxon>Basidiomycota</taxon>
        <taxon>Agaricomycotina</taxon>
        <taxon>Agaricomycetes</taxon>
        <taxon>Agaricomycetidae</taxon>
        <taxon>Agaricales</taxon>
        <taxon>Agaricineae</taxon>
        <taxon>Nidulariaceae</taxon>
        <taxon>Crucibulum</taxon>
    </lineage>
</organism>
<evidence type="ECO:0000313" key="3">
    <source>
        <dbReference type="Proteomes" id="UP000308652"/>
    </source>
</evidence>
<name>A0A5C3LJP7_9AGAR</name>
<gene>
    <name evidence="2" type="ORF">BDQ12DRAFT_670758</name>
</gene>
<dbReference type="OrthoDB" id="3060861at2759"/>
<dbReference type="AlphaFoldDB" id="A0A5C3LJP7"/>
<proteinExistence type="predicted"/>